<accession>A0A6G1DCY6</accession>
<dbReference type="EMBL" id="SPHZ02000007">
    <property type="protein sequence ID" value="KAF0909583.1"/>
    <property type="molecule type" value="Genomic_DNA"/>
</dbReference>
<comment type="caution">
    <text evidence="2">The sequence shown here is derived from an EMBL/GenBank/DDBJ whole genome shotgun (WGS) entry which is preliminary data.</text>
</comment>
<keyword evidence="3" id="KW-1185">Reference proteome</keyword>
<organism evidence="2 3">
    <name type="scientific">Oryza meyeriana var. granulata</name>
    <dbReference type="NCBI Taxonomy" id="110450"/>
    <lineage>
        <taxon>Eukaryota</taxon>
        <taxon>Viridiplantae</taxon>
        <taxon>Streptophyta</taxon>
        <taxon>Embryophyta</taxon>
        <taxon>Tracheophyta</taxon>
        <taxon>Spermatophyta</taxon>
        <taxon>Magnoliopsida</taxon>
        <taxon>Liliopsida</taxon>
        <taxon>Poales</taxon>
        <taxon>Poaceae</taxon>
        <taxon>BOP clade</taxon>
        <taxon>Oryzoideae</taxon>
        <taxon>Oryzeae</taxon>
        <taxon>Oryzinae</taxon>
        <taxon>Oryza</taxon>
        <taxon>Oryza meyeriana</taxon>
    </lineage>
</organism>
<sequence length="98" mass="10235">MGNCYRSPADEVLAFPSIVTSQSKNRKLRTVVDVEHLCQEVAIIRFISNRRVGGGAAPAERCLRRTAVNSGVDSASSQAARGGGGAAQAEGACNGQRC</sequence>
<feature type="region of interest" description="Disordered" evidence="1">
    <location>
        <begin position="74"/>
        <end position="98"/>
    </location>
</feature>
<protein>
    <submittedName>
        <fullName evidence="2">Uncharacterized protein</fullName>
    </submittedName>
</protein>
<evidence type="ECO:0000256" key="1">
    <source>
        <dbReference type="SAM" id="MobiDB-lite"/>
    </source>
</evidence>
<name>A0A6G1DCY6_9ORYZ</name>
<dbReference type="AlphaFoldDB" id="A0A6G1DCY6"/>
<feature type="compositionally biased region" description="Low complexity" evidence="1">
    <location>
        <begin position="87"/>
        <end position="98"/>
    </location>
</feature>
<dbReference type="Proteomes" id="UP000479710">
    <property type="component" value="Unassembled WGS sequence"/>
</dbReference>
<evidence type="ECO:0000313" key="3">
    <source>
        <dbReference type="Proteomes" id="UP000479710"/>
    </source>
</evidence>
<proteinExistence type="predicted"/>
<reference evidence="2 3" key="1">
    <citation type="submission" date="2019-11" db="EMBL/GenBank/DDBJ databases">
        <title>Whole genome sequence of Oryza granulata.</title>
        <authorList>
            <person name="Li W."/>
        </authorList>
    </citation>
    <scope>NUCLEOTIDE SEQUENCE [LARGE SCALE GENOMIC DNA]</scope>
    <source>
        <strain evidence="3">cv. Menghai</strain>
        <tissue evidence="2">Leaf</tissue>
    </source>
</reference>
<evidence type="ECO:0000313" key="2">
    <source>
        <dbReference type="EMBL" id="KAF0909583.1"/>
    </source>
</evidence>
<gene>
    <name evidence="2" type="ORF">E2562_038075</name>
</gene>